<dbReference type="CTD" id="132320"/>
<reference evidence="4" key="1">
    <citation type="submission" date="2025-08" db="UniProtKB">
        <authorList>
            <consortium name="RefSeq"/>
        </authorList>
    </citation>
    <scope>IDENTIFICATION</scope>
    <source>
        <tissue evidence="4">Blood</tissue>
    </source>
</reference>
<sequence length="825" mass="95653">MACKDSRKRDDVSVDGHVMTQTALPSPRSGPGHRFQSRRAGRVDFRCWPRVSPLSWSQPLHPKRSSGDAVTRLLASSFGYLLSGPIRPRVTCGTPIATCVPVLPAGIRVNVEQNSLGGSPADLKSEVCCLSEGLRWDSGEGAAGLLTPHQRLNEVLRRYQMENFSKYSSVQKTVFKGDGDDTLENTIVDQSFLTPLIIEYDKHLEELNRQLKYYQKHMGEMKLHLENVIKENERLHSELKDAVEKQLESFPFGTDVGNDIYTDDETVRNLREQLQLANQEKTQAVELWQTVSQELDRLQRLYQEHMTEAQIHVVESQKQKDQLTNFQQLTRQLHVTNENIEMTNQHFLKTVTEQNVEIERLRKQLRQAKLDLRVAAAKVEELNNTTENLQGQMQKKEEEMLSAQGREEASDRRLQQLQSSIKQLETRLCVAIQEATQLRAQKTHLEKQTRELQAKCNELENEKYEAIVRARNSMQLLEEANLQKNQALLEEKQKEENIEKMKETVSRLVQDAAIRTRKEIASTRKQYNVQISRLIEELSALQMECAEKQGQIERAIREKKAVEGELEKIYHEGRVNESDYRKLEEMHQRCLVAERSKDDLQLRLKTAENKIKQLEINSSEEISRCQEMIQKLQNILESERENCGFVSEQRLKLQQENEQLQKETEDLRKLALEAQKKAKLKISTMEHEFSIREHGFEVQLRELEDSNRNSTVELRHLLVTQQKAANRWKEETKKLTESAEIRISNLKSELSRQKLHTQELLSQLEMANEKVVENEKLILEHQEKANRLQRRLSQAEQRAASASQQLSVITVQRRKAASMMNLENI</sequence>
<feature type="coiled-coil region" evidence="1">
    <location>
        <begin position="225"/>
        <end position="287"/>
    </location>
</feature>
<proteinExistence type="predicted"/>
<evidence type="ECO:0000313" key="4">
    <source>
        <dbReference type="RefSeq" id="XP_027456112.2"/>
    </source>
</evidence>
<dbReference type="RefSeq" id="XP_027456112.2">
    <property type="nucleotide sequence ID" value="XM_027600311.2"/>
</dbReference>
<feature type="compositionally biased region" description="Basic and acidic residues" evidence="2">
    <location>
        <begin position="1"/>
        <end position="14"/>
    </location>
</feature>
<evidence type="ECO:0000313" key="3">
    <source>
        <dbReference type="Proteomes" id="UP000515165"/>
    </source>
</evidence>
<feature type="coiled-coil region" evidence="1">
    <location>
        <begin position="729"/>
        <end position="805"/>
    </location>
</feature>
<dbReference type="GO" id="GO:0034220">
    <property type="term" value="P:monoatomic ion transmembrane transport"/>
    <property type="evidence" value="ECO:0007669"/>
    <property type="project" value="UniProtKB-KW"/>
</dbReference>
<feature type="region of interest" description="Disordered" evidence="2">
    <location>
        <begin position="386"/>
        <end position="410"/>
    </location>
</feature>
<gene>
    <name evidence="4" type="primary">SCLT1</name>
</gene>
<dbReference type="KEGG" id="zca:113925720"/>
<dbReference type="PANTHER" id="PTHR35970:SF1">
    <property type="entry name" value="SODIUM CHANNEL AND CLATHRIN LINKER 1"/>
    <property type="match status" value="1"/>
</dbReference>
<evidence type="ECO:0000256" key="2">
    <source>
        <dbReference type="SAM" id="MobiDB-lite"/>
    </source>
</evidence>
<dbReference type="InterPro" id="IPR038911">
    <property type="entry name" value="SCLT1"/>
</dbReference>
<keyword evidence="4" id="KW-0813">Transport</keyword>
<accession>A0A6J2DMQ8</accession>
<dbReference type="PANTHER" id="PTHR35970">
    <property type="entry name" value="SODIUM CHANNEL AND CLATHRIN LINKER 1"/>
    <property type="match status" value="1"/>
</dbReference>
<keyword evidence="3" id="KW-1185">Reference proteome</keyword>
<dbReference type="OrthoDB" id="551053at2759"/>
<feature type="compositionally biased region" description="Basic and acidic residues" evidence="2">
    <location>
        <begin position="394"/>
        <end position="410"/>
    </location>
</feature>
<keyword evidence="4" id="KW-0406">Ion transport</keyword>
<name>A0A6J2DMQ8_ZALCA</name>
<dbReference type="GO" id="GO:0005814">
    <property type="term" value="C:centriole"/>
    <property type="evidence" value="ECO:0007669"/>
    <property type="project" value="TreeGrafter"/>
</dbReference>
<protein>
    <submittedName>
        <fullName evidence="4">LOW QUALITY PROTEIN: sodium channel and clathrin linker 1</fullName>
    </submittedName>
</protein>
<dbReference type="AlphaFoldDB" id="A0A6J2DMQ8"/>
<organism evidence="3 4">
    <name type="scientific">Zalophus californianus</name>
    <name type="common">California sealion</name>
    <dbReference type="NCBI Taxonomy" id="9704"/>
    <lineage>
        <taxon>Eukaryota</taxon>
        <taxon>Metazoa</taxon>
        <taxon>Chordata</taxon>
        <taxon>Craniata</taxon>
        <taxon>Vertebrata</taxon>
        <taxon>Euteleostomi</taxon>
        <taxon>Mammalia</taxon>
        <taxon>Eutheria</taxon>
        <taxon>Laurasiatheria</taxon>
        <taxon>Carnivora</taxon>
        <taxon>Caniformia</taxon>
        <taxon>Pinnipedia</taxon>
        <taxon>Otariidae</taxon>
        <taxon>Zalophus</taxon>
    </lineage>
</organism>
<dbReference type="GeneID" id="113925720"/>
<dbReference type="Proteomes" id="UP000515165">
    <property type="component" value="Chromosome 2"/>
</dbReference>
<dbReference type="GO" id="GO:0060271">
    <property type="term" value="P:cilium assembly"/>
    <property type="evidence" value="ECO:0007669"/>
    <property type="project" value="TreeGrafter"/>
</dbReference>
<keyword evidence="1" id="KW-0175">Coiled coil</keyword>
<keyword evidence="4" id="KW-0407">Ion channel</keyword>
<dbReference type="GO" id="GO:0045162">
    <property type="term" value="P:clustering of voltage-gated sodium channels"/>
    <property type="evidence" value="ECO:0007669"/>
    <property type="project" value="InterPro"/>
</dbReference>
<evidence type="ECO:0000256" key="1">
    <source>
        <dbReference type="SAM" id="Coils"/>
    </source>
</evidence>
<feature type="region of interest" description="Disordered" evidence="2">
    <location>
        <begin position="1"/>
        <end position="38"/>
    </location>
</feature>